<organism evidence="1 2">
    <name type="scientific">Rhizopus microsporus</name>
    <dbReference type="NCBI Taxonomy" id="58291"/>
    <lineage>
        <taxon>Eukaryota</taxon>
        <taxon>Fungi</taxon>
        <taxon>Fungi incertae sedis</taxon>
        <taxon>Mucoromycota</taxon>
        <taxon>Mucoromycotina</taxon>
        <taxon>Mucoromycetes</taxon>
        <taxon>Mucorales</taxon>
        <taxon>Mucorineae</taxon>
        <taxon>Rhizopodaceae</taxon>
        <taxon>Rhizopus</taxon>
    </lineage>
</organism>
<dbReference type="Proteomes" id="UP000242381">
    <property type="component" value="Unassembled WGS sequence"/>
</dbReference>
<dbReference type="EMBL" id="KV921808">
    <property type="protein sequence ID" value="ORE12191.1"/>
    <property type="molecule type" value="Genomic_DNA"/>
</dbReference>
<evidence type="ECO:0000313" key="1">
    <source>
        <dbReference type="EMBL" id="ORE12191.1"/>
    </source>
</evidence>
<protein>
    <submittedName>
        <fullName evidence="1">Uncharacterized protein</fullName>
    </submittedName>
</protein>
<evidence type="ECO:0000313" key="2">
    <source>
        <dbReference type="Proteomes" id="UP000242381"/>
    </source>
</evidence>
<reference evidence="1 2" key="1">
    <citation type="journal article" date="2016" name="Proc. Natl. Acad. Sci. U.S.A.">
        <title>Lipid metabolic changes in an early divergent fungus govern the establishment of a mutualistic symbiosis with endobacteria.</title>
        <authorList>
            <person name="Lastovetsky O.A."/>
            <person name="Gaspar M.L."/>
            <person name="Mondo S.J."/>
            <person name="LaButti K.M."/>
            <person name="Sandor L."/>
            <person name="Grigoriev I.V."/>
            <person name="Henry S.A."/>
            <person name="Pawlowska T.E."/>
        </authorList>
    </citation>
    <scope>NUCLEOTIDE SEQUENCE [LARGE SCALE GENOMIC DNA]</scope>
    <source>
        <strain evidence="1 2">ATCC 11559</strain>
    </source>
</reference>
<accession>A0A1X0RJR9</accession>
<sequence>YLKEKLFTQEEITEMKQKNPIEFITTLPTDLANYINGFNCDSTKDLRTQLLKVQDWEHDYDPKKYYDFDWVKHTIFSFVRLYESGNLKKIQKEAWYNSHVWSLIDTIFDDIKTLQVIRGEAANAASTRRKNIDRVIGSKDIITRAFTGYKCDLIVREEKPEHEYADEYGVGETALLTNQLLTLQE</sequence>
<dbReference type="OMA" id="FTGYKCD"/>
<dbReference type="VEuPathDB" id="FungiDB:BCV72DRAFT_254487"/>
<name>A0A1X0RJR9_RHIZD</name>
<gene>
    <name evidence="1" type="ORF">BCV71DRAFT_283612</name>
</gene>
<feature type="non-terminal residue" evidence="1">
    <location>
        <position position="1"/>
    </location>
</feature>
<proteinExistence type="predicted"/>
<dbReference type="AlphaFoldDB" id="A0A1X0RJR9"/>